<organism evidence="9 10">
    <name type="scientific">Undibacterium curvum</name>
    <dbReference type="NCBI Taxonomy" id="2762294"/>
    <lineage>
        <taxon>Bacteria</taxon>
        <taxon>Pseudomonadati</taxon>
        <taxon>Pseudomonadota</taxon>
        <taxon>Betaproteobacteria</taxon>
        <taxon>Burkholderiales</taxon>
        <taxon>Oxalobacteraceae</taxon>
        <taxon>Undibacterium</taxon>
    </lineage>
</organism>
<dbReference type="EMBL" id="JACOGD010000005">
    <property type="protein sequence ID" value="MBC3932141.1"/>
    <property type="molecule type" value="Genomic_DNA"/>
</dbReference>
<evidence type="ECO:0000256" key="3">
    <source>
        <dbReference type="ARBA" id="ARBA00022676"/>
    </source>
</evidence>
<evidence type="ECO:0008006" key="11">
    <source>
        <dbReference type="Google" id="ProtNLM"/>
    </source>
</evidence>
<dbReference type="Proteomes" id="UP000654304">
    <property type="component" value="Unassembled WGS sequence"/>
</dbReference>
<feature type="transmembrane region" description="Helical" evidence="8">
    <location>
        <begin position="401"/>
        <end position="424"/>
    </location>
</feature>
<sequence>MQIIYYIISYFLVFLFLFSCYGLGRKILTFHKDITCLPYDFRLLSAVVLGIGMHILGLQLLGMCRLFQPLYIAGFCAITFCIAMVQYKGICSEFGNLAKLYRHSFKDVHWTLKLILLLVSLELILRPLQLPLSFDEVMYHLPHVKHWLNDGQVGINPWLRYPYFPYNFNLLYALGLAANNEVLPHLIHAAAGWLVLFGLIALGRAWAKQEVGLLAAFIFAILNFNQFGTATIDLGVTLFIFYAAALFIFWWKFSDNTLLLNAVFCFGVAAGIKYQALIFAPLLLLTTLIKERRPKWIALCVVVVCLPSAFWYLRNYLLTGNPVAPMLPKFFGAADWNAADMAAQFADIQTHKDWPSLLFVPAILSLYVWYRKRENPWLSGAIIFSLYGFITWLVSSHYSRYFMPVEPMVAILSAYSLAHCYQFVIGDKKYEKPARFAVNVLGILMSCLLSLALVKSFPENLKKMHTDVEAKATYLRTQVRSYDVGQFLQQHPEIRIVHFDFTSDVYYLPTSAIGDVFGPGRAKNFTDLSTASLVCKLRSVGANSLLFAGHQREIAKRRGYPVQAVSDSLLARPDFADFFHLTYSTPEADLYTANPAAPGLCN</sequence>
<evidence type="ECO:0000256" key="1">
    <source>
        <dbReference type="ARBA" id="ARBA00004651"/>
    </source>
</evidence>
<feature type="transmembrane region" description="Helical" evidence="8">
    <location>
        <begin position="108"/>
        <end position="128"/>
    </location>
</feature>
<keyword evidence="4" id="KW-0808">Transferase</keyword>
<dbReference type="PANTHER" id="PTHR33908:SF11">
    <property type="entry name" value="MEMBRANE PROTEIN"/>
    <property type="match status" value="1"/>
</dbReference>
<evidence type="ECO:0000256" key="5">
    <source>
        <dbReference type="ARBA" id="ARBA00022692"/>
    </source>
</evidence>
<feature type="transmembrane region" description="Helical" evidence="8">
    <location>
        <begin position="68"/>
        <end position="87"/>
    </location>
</feature>
<feature type="transmembrane region" description="Helical" evidence="8">
    <location>
        <begin position="43"/>
        <end position="62"/>
    </location>
</feature>
<feature type="transmembrane region" description="Helical" evidence="8">
    <location>
        <begin position="6"/>
        <end position="23"/>
    </location>
</feature>
<name>A0ABR7A5G4_9BURK</name>
<keyword evidence="3" id="KW-0328">Glycosyltransferase</keyword>
<keyword evidence="6 8" id="KW-1133">Transmembrane helix</keyword>
<feature type="transmembrane region" description="Helical" evidence="8">
    <location>
        <begin position="354"/>
        <end position="370"/>
    </location>
</feature>
<dbReference type="RefSeq" id="WP_186903827.1">
    <property type="nucleotide sequence ID" value="NZ_JACOGD010000005.1"/>
</dbReference>
<evidence type="ECO:0000313" key="10">
    <source>
        <dbReference type="Proteomes" id="UP000654304"/>
    </source>
</evidence>
<feature type="transmembrane region" description="Helical" evidence="8">
    <location>
        <begin position="186"/>
        <end position="205"/>
    </location>
</feature>
<keyword evidence="5 8" id="KW-0812">Transmembrane</keyword>
<keyword evidence="7 8" id="KW-0472">Membrane</keyword>
<evidence type="ECO:0000256" key="2">
    <source>
        <dbReference type="ARBA" id="ARBA00022475"/>
    </source>
</evidence>
<evidence type="ECO:0000256" key="4">
    <source>
        <dbReference type="ARBA" id="ARBA00022679"/>
    </source>
</evidence>
<evidence type="ECO:0000313" key="9">
    <source>
        <dbReference type="EMBL" id="MBC3932141.1"/>
    </source>
</evidence>
<evidence type="ECO:0000256" key="8">
    <source>
        <dbReference type="SAM" id="Phobius"/>
    </source>
</evidence>
<protein>
    <recommendedName>
        <fullName evidence="11">Dolichyl-phosphate-mannose-protein mannosyltransferase</fullName>
    </recommendedName>
</protein>
<feature type="transmembrane region" description="Helical" evidence="8">
    <location>
        <begin position="234"/>
        <end position="253"/>
    </location>
</feature>
<gene>
    <name evidence="9" type="ORF">H8K43_10685</name>
</gene>
<reference evidence="9 10" key="1">
    <citation type="submission" date="2020-08" db="EMBL/GenBank/DDBJ databases">
        <title>Novel species isolated from subtropical streams in China.</title>
        <authorList>
            <person name="Lu H."/>
        </authorList>
    </citation>
    <scope>NUCLEOTIDE SEQUENCE [LARGE SCALE GENOMIC DNA]</scope>
    <source>
        <strain evidence="9 10">CY22W</strain>
    </source>
</reference>
<evidence type="ECO:0000256" key="7">
    <source>
        <dbReference type="ARBA" id="ARBA00023136"/>
    </source>
</evidence>
<feature type="transmembrane region" description="Helical" evidence="8">
    <location>
        <begin position="377"/>
        <end position="395"/>
    </location>
</feature>
<evidence type="ECO:0000256" key="6">
    <source>
        <dbReference type="ARBA" id="ARBA00022989"/>
    </source>
</evidence>
<comment type="subcellular location">
    <subcellularLocation>
        <location evidence="1">Cell membrane</location>
        <topology evidence="1">Multi-pass membrane protein</topology>
    </subcellularLocation>
</comment>
<feature type="transmembrane region" description="Helical" evidence="8">
    <location>
        <begin position="436"/>
        <end position="454"/>
    </location>
</feature>
<feature type="transmembrane region" description="Helical" evidence="8">
    <location>
        <begin position="259"/>
        <end position="284"/>
    </location>
</feature>
<feature type="transmembrane region" description="Helical" evidence="8">
    <location>
        <begin position="296"/>
        <end position="313"/>
    </location>
</feature>
<proteinExistence type="predicted"/>
<keyword evidence="10" id="KW-1185">Reference proteome</keyword>
<dbReference type="InterPro" id="IPR050297">
    <property type="entry name" value="LipidA_mod_glycosyltrf_83"/>
</dbReference>
<accession>A0ABR7A5G4</accession>
<keyword evidence="2" id="KW-1003">Cell membrane</keyword>
<comment type="caution">
    <text evidence="9">The sequence shown here is derived from an EMBL/GenBank/DDBJ whole genome shotgun (WGS) entry which is preliminary data.</text>
</comment>
<dbReference type="PANTHER" id="PTHR33908">
    <property type="entry name" value="MANNOSYLTRANSFERASE YKCB-RELATED"/>
    <property type="match status" value="1"/>
</dbReference>